<protein>
    <submittedName>
        <fullName evidence="1">Uncharacterized protein</fullName>
    </submittedName>
</protein>
<dbReference type="Proteomes" id="UP000027456">
    <property type="component" value="Unassembled WGS sequence"/>
</dbReference>
<keyword evidence="2" id="KW-1185">Reference proteome</keyword>
<proteinExistence type="predicted"/>
<gene>
    <name evidence="1" type="ORF">V565_343900</name>
</gene>
<dbReference type="EMBL" id="AZST01002507">
    <property type="protein sequence ID" value="KEP44943.1"/>
    <property type="molecule type" value="Genomic_DNA"/>
</dbReference>
<comment type="caution">
    <text evidence="1">The sequence shown here is derived from an EMBL/GenBank/DDBJ whole genome shotgun (WGS) entry which is preliminary data.</text>
</comment>
<evidence type="ECO:0000313" key="1">
    <source>
        <dbReference type="EMBL" id="KEP44943.1"/>
    </source>
</evidence>
<reference evidence="1 2" key="1">
    <citation type="submission" date="2013-12" db="EMBL/GenBank/DDBJ databases">
        <authorList>
            <person name="Cubeta M."/>
            <person name="Pakala S."/>
            <person name="Fedorova N."/>
            <person name="Thomas E."/>
            <person name="Dean R."/>
            <person name="Jabaji S."/>
            <person name="Neate S."/>
            <person name="Toda T."/>
            <person name="Tavantzis S."/>
            <person name="Vilgalys R."/>
            <person name="Bharathan N."/>
            <person name="Pakala S."/>
            <person name="Losada L.S."/>
            <person name="Zafar N."/>
            <person name="Nierman W."/>
        </authorList>
    </citation>
    <scope>NUCLEOTIDE SEQUENCE [LARGE SCALE GENOMIC DNA]</scope>
    <source>
        <strain evidence="1 2">123E</strain>
    </source>
</reference>
<sequence>MANMTICKAYFITIAMCPDVKMGWFHMHFSPSSVEMIQQMIIAQFNISYLPPSNMDSKLSSKMNKAKPSNCWLHKMPLPLLSLHMTTLNPDSIEVYLAVEMELLSTYGAPVTSVDVKRAFSAGHLTINHLQHVNITCPQAHLKLKWLWGHGMALHSYQMSLKSPL</sequence>
<dbReference type="AlphaFoldDB" id="A0A074RJP4"/>
<organism evidence="1 2">
    <name type="scientific">Rhizoctonia solani 123E</name>
    <dbReference type="NCBI Taxonomy" id="1423351"/>
    <lineage>
        <taxon>Eukaryota</taxon>
        <taxon>Fungi</taxon>
        <taxon>Dikarya</taxon>
        <taxon>Basidiomycota</taxon>
        <taxon>Agaricomycotina</taxon>
        <taxon>Agaricomycetes</taxon>
        <taxon>Cantharellales</taxon>
        <taxon>Ceratobasidiaceae</taxon>
        <taxon>Rhizoctonia</taxon>
    </lineage>
</organism>
<name>A0A074RJP4_9AGAM</name>
<evidence type="ECO:0000313" key="2">
    <source>
        <dbReference type="Proteomes" id="UP000027456"/>
    </source>
</evidence>
<accession>A0A074RJP4</accession>
<dbReference type="OrthoDB" id="3268424at2759"/>
<dbReference type="HOGENOM" id="CLU_1611713_0_0_1"/>